<evidence type="ECO:0000259" key="7">
    <source>
        <dbReference type="PROSITE" id="PS50011"/>
    </source>
</evidence>
<dbReference type="Proteomes" id="UP000597444">
    <property type="component" value="Unassembled WGS sequence"/>
</dbReference>
<feature type="domain" description="Protein kinase" evidence="7">
    <location>
        <begin position="20"/>
        <end position="278"/>
    </location>
</feature>
<dbReference type="PROSITE" id="PS50011">
    <property type="entry name" value="PROTEIN_KINASE_DOM"/>
    <property type="match status" value="1"/>
</dbReference>
<comment type="caution">
    <text evidence="8">The sequence shown here is derived from an EMBL/GenBank/DDBJ whole genome shotgun (WGS) entry which is preliminary data.</text>
</comment>
<sequence length="692" mass="73908">MQEREGIHQAKTAGETLGRYHLLHCIGRSSAGETWLAEDPLLHRQVAIKILPSQKQHDHEYATLFKREAQTVITLSHPHILPIHDYGERLRADGQIDSYLVMPYIEGGSLAELLKQRSLSQGEALNLLVQAAEAIDYAHAQGAVHHDIKPANMLLRSDLWLLLADFGIASIVASAQPAKKKAIPGALSYSAPEQAQGAAVAASDRYSLAVVAYQLLTGHHPFQTKTGSSIVHLGQSPFSPRRWNPALPATCEDVLLHGLAKKPDDRYPSAHEFVEELTRSLTAPTTTGNAVTRRNLLIGAGVTALIGAGGIWSAASGRLPFGTTPASTPASSPDPDGPTKILRGHKKPAHALAWSPAAGGMVLASVCNGDSTVKLWNLQTFSGQQTVVNKSTASKELGRTQLALAWSLDGGSLALGGGNDQGRSKIDVYHSDLSGPIAGLEQGFSLSAAGLKGLGWIKQTLLAALYTPDMPAHDNGQHCLLGLWNTQEPTLRPQPVSISGILSPSGYETTYQSLAVSLDETRLAIGTMQGALVGSAELTGNHVLWKPAPFGLLQAFPGKQTGNAINELGWIWTKDGEAQSLLSITQGKPNLLVGWNIDGATPHEPINISKLNNFPPFTTLVTSSNTQKRLYAAGTQAGEVYLWDDDAGQLPKRILKGGSIKGRVIALALSPDELWMAASYDDRDASIAIWEI</sequence>
<name>A0A8J3N615_9CHLR</name>
<dbReference type="InterPro" id="IPR000719">
    <property type="entry name" value="Prot_kinase_dom"/>
</dbReference>
<dbReference type="EC" id="2.7.11.1" evidence="1"/>
<evidence type="ECO:0000256" key="1">
    <source>
        <dbReference type="ARBA" id="ARBA00012513"/>
    </source>
</evidence>
<dbReference type="GO" id="GO:0004674">
    <property type="term" value="F:protein serine/threonine kinase activity"/>
    <property type="evidence" value="ECO:0007669"/>
    <property type="project" value="UniProtKB-EC"/>
</dbReference>
<dbReference type="Gene3D" id="1.10.510.10">
    <property type="entry name" value="Transferase(Phosphotransferase) domain 1"/>
    <property type="match status" value="1"/>
</dbReference>
<dbReference type="RefSeq" id="WP_220207557.1">
    <property type="nucleotide sequence ID" value="NZ_BNJK01000001.1"/>
</dbReference>
<evidence type="ECO:0000256" key="6">
    <source>
        <dbReference type="PROSITE-ProRule" id="PRU00221"/>
    </source>
</evidence>
<dbReference type="Pfam" id="PF00069">
    <property type="entry name" value="Pkinase"/>
    <property type="match status" value="1"/>
</dbReference>
<keyword evidence="4" id="KW-0418">Kinase</keyword>
<dbReference type="Gene3D" id="3.30.200.20">
    <property type="entry name" value="Phosphorylase Kinase, domain 1"/>
    <property type="match status" value="1"/>
</dbReference>
<dbReference type="EMBL" id="BNJK01000001">
    <property type="protein sequence ID" value="GHO96970.1"/>
    <property type="molecule type" value="Genomic_DNA"/>
</dbReference>
<dbReference type="PANTHER" id="PTHR43289:SF6">
    <property type="entry name" value="SERINE_THREONINE-PROTEIN KINASE NEKL-3"/>
    <property type="match status" value="1"/>
</dbReference>
<feature type="repeat" description="WD" evidence="6">
    <location>
        <begin position="342"/>
        <end position="386"/>
    </location>
</feature>
<dbReference type="SUPFAM" id="SSF56112">
    <property type="entry name" value="Protein kinase-like (PK-like)"/>
    <property type="match status" value="1"/>
</dbReference>
<evidence type="ECO:0000256" key="4">
    <source>
        <dbReference type="ARBA" id="ARBA00022777"/>
    </source>
</evidence>
<evidence type="ECO:0000256" key="3">
    <source>
        <dbReference type="ARBA" id="ARBA00022741"/>
    </source>
</evidence>
<evidence type="ECO:0000256" key="2">
    <source>
        <dbReference type="ARBA" id="ARBA00022679"/>
    </source>
</evidence>
<dbReference type="CDD" id="cd14014">
    <property type="entry name" value="STKc_PknB_like"/>
    <property type="match status" value="1"/>
</dbReference>
<dbReference type="AlphaFoldDB" id="A0A8J3N615"/>
<keyword evidence="2" id="KW-0808">Transferase</keyword>
<organism evidence="8 9">
    <name type="scientific">Reticulibacter mediterranei</name>
    <dbReference type="NCBI Taxonomy" id="2778369"/>
    <lineage>
        <taxon>Bacteria</taxon>
        <taxon>Bacillati</taxon>
        <taxon>Chloroflexota</taxon>
        <taxon>Ktedonobacteria</taxon>
        <taxon>Ktedonobacterales</taxon>
        <taxon>Reticulibacteraceae</taxon>
        <taxon>Reticulibacter</taxon>
    </lineage>
</organism>
<proteinExistence type="predicted"/>
<evidence type="ECO:0000256" key="5">
    <source>
        <dbReference type="ARBA" id="ARBA00022840"/>
    </source>
</evidence>
<dbReference type="InterPro" id="IPR001680">
    <property type="entry name" value="WD40_rpt"/>
</dbReference>
<evidence type="ECO:0000313" key="8">
    <source>
        <dbReference type="EMBL" id="GHO96970.1"/>
    </source>
</evidence>
<gene>
    <name evidence="8" type="ORF">KSF_070180</name>
</gene>
<evidence type="ECO:0000313" key="9">
    <source>
        <dbReference type="Proteomes" id="UP000597444"/>
    </source>
</evidence>
<dbReference type="InterPro" id="IPR011009">
    <property type="entry name" value="Kinase-like_dom_sf"/>
</dbReference>
<dbReference type="Gene3D" id="2.130.10.10">
    <property type="entry name" value="YVTN repeat-like/Quinoprotein amine dehydrogenase"/>
    <property type="match status" value="2"/>
</dbReference>
<keyword evidence="5" id="KW-0067">ATP-binding</keyword>
<dbReference type="InterPro" id="IPR015943">
    <property type="entry name" value="WD40/YVTN_repeat-like_dom_sf"/>
</dbReference>
<dbReference type="SMART" id="SM00220">
    <property type="entry name" value="S_TKc"/>
    <property type="match status" value="1"/>
</dbReference>
<dbReference type="GO" id="GO:0005524">
    <property type="term" value="F:ATP binding"/>
    <property type="evidence" value="ECO:0007669"/>
    <property type="project" value="UniProtKB-KW"/>
</dbReference>
<dbReference type="SMART" id="SM00320">
    <property type="entry name" value="WD40"/>
    <property type="match status" value="3"/>
</dbReference>
<protein>
    <recommendedName>
        <fullName evidence="1">non-specific serine/threonine protein kinase</fullName>
        <ecNumber evidence="1">2.7.11.1</ecNumber>
    </recommendedName>
</protein>
<keyword evidence="9" id="KW-1185">Reference proteome</keyword>
<accession>A0A8J3N615</accession>
<reference evidence="8" key="1">
    <citation type="submission" date="2020-10" db="EMBL/GenBank/DDBJ databases">
        <title>Taxonomic study of unclassified bacteria belonging to the class Ktedonobacteria.</title>
        <authorList>
            <person name="Yabe S."/>
            <person name="Wang C.M."/>
            <person name="Zheng Y."/>
            <person name="Sakai Y."/>
            <person name="Cavaletti L."/>
            <person name="Monciardini P."/>
            <person name="Donadio S."/>
        </authorList>
    </citation>
    <scope>NUCLEOTIDE SEQUENCE</scope>
    <source>
        <strain evidence="8">ID150040</strain>
    </source>
</reference>
<dbReference type="PROSITE" id="PS50082">
    <property type="entry name" value="WD_REPEATS_2"/>
    <property type="match status" value="1"/>
</dbReference>
<dbReference type="Pfam" id="PF00400">
    <property type="entry name" value="WD40"/>
    <property type="match status" value="1"/>
</dbReference>
<dbReference type="SUPFAM" id="SSF101908">
    <property type="entry name" value="Putative isomerase YbhE"/>
    <property type="match status" value="1"/>
</dbReference>
<keyword evidence="6" id="KW-0853">WD repeat</keyword>
<dbReference type="PANTHER" id="PTHR43289">
    <property type="entry name" value="MITOGEN-ACTIVATED PROTEIN KINASE KINASE KINASE 20-RELATED"/>
    <property type="match status" value="1"/>
</dbReference>
<keyword evidence="3" id="KW-0547">Nucleotide-binding</keyword>